<dbReference type="InterPro" id="IPR008271">
    <property type="entry name" value="Ser/Thr_kinase_AS"/>
</dbReference>
<reference evidence="7" key="1">
    <citation type="journal article" date="2010" name="Science">
        <title>Plasticity of animal genome architecture unmasked by rapid evolution of a pelagic tunicate.</title>
        <authorList>
            <person name="Denoeud F."/>
            <person name="Henriet S."/>
            <person name="Mungpakdee S."/>
            <person name="Aury J.M."/>
            <person name="Da Silva C."/>
            <person name="Brinkmann H."/>
            <person name="Mikhaleva J."/>
            <person name="Olsen L.C."/>
            <person name="Jubin C."/>
            <person name="Canestro C."/>
            <person name="Bouquet J.M."/>
            <person name="Danks G."/>
            <person name="Poulain J."/>
            <person name="Campsteijn C."/>
            <person name="Adamski M."/>
            <person name="Cross I."/>
            <person name="Yadetie F."/>
            <person name="Muffato M."/>
            <person name="Louis A."/>
            <person name="Butcher S."/>
            <person name="Tsagkogeorga G."/>
            <person name="Konrad A."/>
            <person name="Singh S."/>
            <person name="Jensen M.F."/>
            <person name="Cong E.H."/>
            <person name="Eikeseth-Otteraa H."/>
            <person name="Noel B."/>
            <person name="Anthouard V."/>
            <person name="Porcel B.M."/>
            <person name="Kachouri-Lafond R."/>
            <person name="Nishino A."/>
            <person name="Ugolini M."/>
            <person name="Chourrout P."/>
            <person name="Nishida H."/>
            <person name="Aasland R."/>
            <person name="Huzurbazar S."/>
            <person name="Westhof E."/>
            <person name="Delsuc F."/>
            <person name="Lehrach H."/>
            <person name="Reinhardt R."/>
            <person name="Weissenbach J."/>
            <person name="Roy S.W."/>
            <person name="Artiguenave F."/>
            <person name="Postlethwait J.H."/>
            <person name="Manak J.R."/>
            <person name="Thompson E.M."/>
            <person name="Jaillon O."/>
            <person name="Du Pasquier L."/>
            <person name="Boudinot P."/>
            <person name="Liberles D.A."/>
            <person name="Volff J.N."/>
            <person name="Philippe H."/>
            <person name="Lenhard B."/>
            <person name="Roest Crollius H."/>
            <person name="Wincker P."/>
            <person name="Chourrout D."/>
        </authorList>
    </citation>
    <scope>NUCLEOTIDE SEQUENCE [LARGE SCALE GENOMIC DNA]</scope>
</reference>
<dbReference type="PROSITE" id="PS00108">
    <property type="entry name" value="PROTEIN_KINASE_ST"/>
    <property type="match status" value="2"/>
</dbReference>
<keyword evidence="5" id="KW-0067">ATP-binding</keyword>
<evidence type="ECO:0000256" key="1">
    <source>
        <dbReference type="ARBA" id="ARBA00012513"/>
    </source>
</evidence>
<evidence type="ECO:0000259" key="6">
    <source>
        <dbReference type="PROSITE" id="PS50011"/>
    </source>
</evidence>
<organism evidence="7">
    <name type="scientific">Oikopleura dioica</name>
    <name type="common">Tunicate</name>
    <dbReference type="NCBI Taxonomy" id="34765"/>
    <lineage>
        <taxon>Eukaryota</taxon>
        <taxon>Metazoa</taxon>
        <taxon>Chordata</taxon>
        <taxon>Tunicata</taxon>
        <taxon>Appendicularia</taxon>
        <taxon>Copelata</taxon>
        <taxon>Oikopleuridae</taxon>
        <taxon>Oikopleura</taxon>
    </lineage>
</organism>
<dbReference type="InterPro" id="IPR000719">
    <property type="entry name" value="Prot_kinase_dom"/>
</dbReference>
<dbReference type="Gene3D" id="1.10.510.10">
    <property type="entry name" value="Transferase(Phosphotransferase) domain 1"/>
    <property type="match status" value="2"/>
</dbReference>
<evidence type="ECO:0000256" key="4">
    <source>
        <dbReference type="ARBA" id="ARBA00022777"/>
    </source>
</evidence>
<dbReference type="AlphaFoldDB" id="E4YDU6"/>
<dbReference type="GO" id="GO:0004674">
    <property type="term" value="F:protein serine/threonine kinase activity"/>
    <property type="evidence" value="ECO:0007669"/>
    <property type="project" value="UniProtKB-EC"/>
</dbReference>
<accession>E4YDU6</accession>
<dbReference type="Proteomes" id="UP000011014">
    <property type="component" value="Unassembled WGS sequence"/>
</dbReference>
<evidence type="ECO:0000256" key="5">
    <source>
        <dbReference type="ARBA" id="ARBA00022840"/>
    </source>
</evidence>
<dbReference type="InterPro" id="IPR011009">
    <property type="entry name" value="Kinase-like_dom_sf"/>
</dbReference>
<dbReference type="SMART" id="SM00220">
    <property type="entry name" value="S_TKc"/>
    <property type="match status" value="2"/>
</dbReference>
<feature type="domain" description="Protein kinase" evidence="6">
    <location>
        <begin position="326"/>
        <end position="648"/>
    </location>
</feature>
<keyword evidence="4" id="KW-0418">Kinase</keyword>
<proteinExistence type="predicted"/>
<dbReference type="EMBL" id="FN654439">
    <property type="protein sequence ID" value="CBY33696.1"/>
    <property type="molecule type" value="Genomic_DNA"/>
</dbReference>
<protein>
    <recommendedName>
        <fullName evidence="1">non-specific serine/threonine protein kinase</fullName>
        <ecNumber evidence="1">2.7.11.1</ecNumber>
    </recommendedName>
</protein>
<sequence length="840" mass="96580">MKRLNHKNVAKVLDGITFNYRDCVYFGLTIKYMKNGDLDQFINSKKNERPLNWTQNDALRLIVQLIAGLSYLHQREIIHRDIKPSNIFLGPESEIVIGDFGISDTLKTTRMTRVVGSDNYLPPEAIEEQEEETLSFARDIWGCGVVIYMISYLKHPFTVASRRKTMDNICEVLVKIHENENKFIKCDGLIKICLHKDPENRVGKSRLSRDIPNYSNLQPNRVPNGSILSKNRSIENLIYQLNSGIPSSQFNFSENIADVLQSVNAKLLREILQLKIEQEFDKSALANSKKSLEETTKKFQEIKKTKIYSLEGQLNGLDFYFGNDKFTTRKTIMKSTANTSFSIRSIFKDVDLGLRRRYEFLRKLQEDNTNVDKLLWLVKDPNGNDELVLKSSVNQENAKAEYEIMKRLNHKNVAKVLDGITFNYRDCVYFGLTIKYMKNGDLDQFINSKKNERPLNWTQNDALRLIVQLIAGLSYLHQREIIHRDIKPSNIFLGPESEIVIGDFGISDTLKTTRMTRVVGSDNYLPPEAIEEQEEETLSFARDIWGCGVVIYMISYLKHPFTVASRRKTMDNICEVGVSPTQSGCPDSVGTSRNYSNLQPNRVPNGSILSKNRSIENLIYQLNSGIPSSQFNFSENIADVLQSVNAKLLREILQLKIEQEFDKSALANSKKSLEETTKKFQEIKKTKIYSLEGQLNGLDFYFGNDKFTTRKTIMKSRENTSFSIRSIFKAVDLGLRRINLKFYWDEGVDTVYKKWRVRSPAPQKKDGKYEDWELAILNSERRIKFRTTAENIRPSNGEVTSKFEGIKSISRNGPHGEEAVVTCKHAIPGGYIRWNIEFLE</sequence>
<evidence type="ECO:0000313" key="7">
    <source>
        <dbReference type="EMBL" id="CBY33696.1"/>
    </source>
</evidence>
<dbReference type="SUPFAM" id="SSF56112">
    <property type="entry name" value="Protein kinase-like (PK-like)"/>
    <property type="match status" value="2"/>
</dbReference>
<gene>
    <name evidence="7" type="ORF">GSOID_T00021635001</name>
</gene>
<dbReference type="Pfam" id="PF00069">
    <property type="entry name" value="Pkinase"/>
    <property type="match status" value="2"/>
</dbReference>
<dbReference type="PROSITE" id="PS50011">
    <property type="entry name" value="PROTEIN_KINASE_DOM"/>
    <property type="match status" value="2"/>
</dbReference>
<name>E4YDU6_OIKDI</name>
<dbReference type="EC" id="2.7.11.1" evidence="1"/>
<keyword evidence="2" id="KW-0808">Transferase</keyword>
<feature type="domain" description="Protein kinase" evidence="6">
    <location>
        <begin position="1"/>
        <end position="214"/>
    </location>
</feature>
<dbReference type="PANTHER" id="PTHR43671:SF13">
    <property type="entry name" value="SERINE_THREONINE-PROTEIN KINASE NEK2"/>
    <property type="match status" value="1"/>
</dbReference>
<keyword evidence="3" id="KW-0547">Nucleotide-binding</keyword>
<evidence type="ECO:0000256" key="2">
    <source>
        <dbReference type="ARBA" id="ARBA00022679"/>
    </source>
</evidence>
<dbReference type="GO" id="GO:0005524">
    <property type="term" value="F:ATP binding"/>
    <property type="evidence" value="ECO:0007669"/>
    <property type="project" value="UniProtKB-KW"/>
</dbReference>
<evidence type="ECO:0000256" key="3">
    <source>
        <dbReference type="ARBA" id="ARBA00022741"/>
    </source>
</evidence>
<dbReference type="InterPro" id="IPR050660">
    <property type="entry name" value="NEK_Ser/Thr_kinase"/>
</dbReference>
<dbReference type="PANTHER" id="PTHR43671">
    <property type="entry name" value="SERINE/THREONINE-PROTEIN KINASE NEK"/>
    <property type="match status" value="1"/>
</dbReference>